<keyword evidence="5" id="KW-0460">Magnesium</keyword>
<dbReference type="GO" id="GO:0030272">
    <property type="term" value="F:5-formyltetrahydrofolate cyclo-ligase activity"/>
    <property type="evidence" value="ECO:0007669"/>
    <property type="project" value="UniProtKB-EC"/>
</dbReference>
<dbReference type="GO" id="GO:0046872">
    <property type="term" value="F:metal ion binding"/>
    <property type="evidence" value="ECO:0007669"/>
    <property type="project" value="UniProtKB-KW"/>
</dbReference>
<feature type="binding site" evidence="4">
    <location>
        <begin position="132"/>
        <end position="140"/>
    </location>
    <ligand>
        <name>ATP</name>
        <dbReference type="ChEBI" id="CHEBI:30616"/>
    </ligand>
</feature>
<keyword evidence="5" id="KW-0479">Metal-binding</keyword>
<dbReference type="OrthoDB" id="9801938at2"/>
<comment type="cofactor">
    <cofactor evidence="5">
        <name>Mg(2+)</name>
        <dbReference type="ChEBI" id="CHEBI:18420"/>
    </cofactor>
</comment>
<sequence length="188" mass="21476">MTDKKLIRKEQLAKATQLSQAYCQEADQQIFKHVHQHAKIKEAKMIFCYVGMANEINTQQLIEELLASGKRICVPKCYKLGVMDAFEIHSLADLEPGKYDILEPKAEMNKIEPTDIDVGLIPCVTADLNGYRLGYGGGFYDRYLNRSGMYRLLMCRKELLVDNVPRESHDLPVNCLVTEELVKEFSQT</sequence>
<comment type="similarity">
    <text evidence="1 5">Belongs to the 5-formyltetrahydrofolate cyclo-ligase family.</text>
</comment>
<dbReference type="AlphaFoldDB" id="A0A3S0ACR5"/>
<dbReference type="InterPro" id="IPR024185">
    <property type="entry name" value="FTHF_cligase-like_sf"/>
</dbReference>
<organism evidence="6 7">
    <name type="scientific">Vagococcus humatus</name>
    <dbReference type="NCBI Taxonomy" id="1889241"/>
    <lineage>
        <taxon>Bacteria</taxon>
        <taxon>Bacillati</taxon>
        <taxon>Bacillota</taxon>
        <taxon>Bacilli</taxon>
        <taxon>Lactobacillales</taxon>
        <taxon>Enterococcaceae</taxon>
        <taxon>Vagococcus</taxon>
    </lineage>
</organism>
<evidence type="ECO:0000256" key="4">
    <source>
        <dbReference type="PIRSR" id="PIRSR006806-1"/>
    </source>
</evidence>
<dbReference type="GO" id="GO:0009396">
    <property type="term" value="P:folic acid-containing compound biosynthetic process"/>
    <property type="evidence" value="ECO:0007669"/>
    <property type="project" value="TreeGrafter"/>
</dbReference>
<evidence type="ECO:0000313" key="6">
    <source>
        <dbReference type="EMBL" id="RST89783.1"/>
    </source>
</evidence>
<dbReference type="Gene3D" id="3.40.50.10420">
    <property type="entry name" value="NagB/RpiA/CoA transferase-like"/>
    <property type="match status" value="1"/>
</dbReference>
<dbReference type="RefSeq" id="WP_125942393.1">
    <property type="nucleotide sequence ID" value="NZ_PXZH01000001.1"/>
</dbReference>
<keyword evidence="7" id="KW-1185">Reference proteome</keyword>
<dbReference type="GO" id="GO:0005524">
    <property type="term" value="F:ATP binding"/>
    <property type="evidence" value="ECO:0007669"/>
    <property type="project" value="UniProtKB-KW"/>
</dbReference>
<accession>A0A3S0ACR5</accession>
<dbReference type="InterPro" id="IPR002698">
    <property type="entry name" value="FTHF_cligase"/>
</dbReference>
<feature type="binding site" evidence="4">
    <location>
        <position position="55"/>
    </location>
    <ligand>
        <name>substrate</name>
    </ligand>
</feature>
<dbReference type="GO" id="GO:0035999">
    <property type="term" value="P:tetrahydrofolate interconversion"/>
    <property type="evidence" value="ECO:0007669"/>
    <property type="project" value="TreeGrafter"/>
</dbReference>
<dbReference type="PANTHER" id="PTHR23407:SF1">
    <property type="entry name" value="5-FORMYLTETRAHYDROFOLATE CYCLO-LIGASE"/>
    <property type="match status" value="1"/>
</dbReference>
<dbReference type="PIRSF" id="PIRSF006806">
    <property type="entry name" value="FTHF_cligase"/>
    <property type="match status" value="1"/>
</dbReference>
<evidence type="ECO:0000256" key="2">
    <source>
        <dbReference type="ARBA" id="ARBA00022741"/>
    </source>
</evidence>
<dbReference type="EC" id="6.3.3.2" evidence="5"/>
<keyword evidence="6" id="KW-0436">Ligase</keyword>
<evidence type="ECO:0000313" key="7">
    <source>
        <dbReference type="Proteomes" id="UP000277864"/>
    </source>
</evidence>
<evidence type="ECO:0000256" key="5">
    <source>
        <dbReference type="RuleBase" id="RU361279"/>
    </source>
</evidence>
<proteinExistence type="inferred from homology"/>
<dbReference type="Proteomes" id="UP000277864">
    <property type="component" value="Unassembled WGS sequence"/>
</dbReference>
<dbReference type="Pfam" id="PF01812">
    <property type="entry name" value="5-FTHF_cyc-lig"/>
    <property type="match status" value="1"/>
</dbReference>
<feature type="binding site" evidence="4">
    <location>
        <position position="50"/>
    </location>
    <ligand>
        <name>substrate</name>
    </ligand>
</feature>
<dbReference type="InterPro" id="IPR037171">
    <property type="entry name" value="NagB/RpiA_transferase-like"/>
</dbReference>
<dbReference type="SUPFAM" id="SSF100950">
    <property type="entry name" value="NagB/RpiA/CoA transferase-like"/>
    <property type="match status" value="1"/>
</dbReference>
<keyword evidence="3 4" id="KW-0067">ATP-binding</keyword>
<dbReference type="PANTHER" id="PTHR23407">
    <property type="entry name" value="ATPASE INHIBITOR/5-FORMYLTETRAHYDROFOLATE CYCLO-LIGASE"/>
    <property type="match status" value="1"/>
</dbReference>
<feature type="binding site" evidence="4">
    <location>
        <begin position="4"/>
        <end position="8"/>
    </location>
    <ligand>
        <name>ATP</name>
        <dbReference type="ChEBI" id="CHEBI:30616"/>
    </ligand>
</feature>
<comment type="caution">
    <text evidence="6">The sequence shown here is derived from an EMBL/GenBank/DDBJ whole genome shotgun (WGS) entry which is preliminary data.</text>
</comment>
<evidence type="ECO:0000256" key="3">
    <source>
        <dbReference type="ARBA" id="ARBA00022840"/>
    </source>
</evidence>
<evidence type="ECO:0000256" key="1">
    <source>
        <dbReference type="ARBA" id="ARBA00010638"/>
    </source>
</evidence>
<protein>
    <recommendedName>
        <fullName evidence="5">5-formyltetrahydrofolate cyclo-ligase</fullName>
        <ecNumber evidence="5">6.3.3.2</ecNumber>
    </recommendedName>
</protein>
<keyword evidence="2 4" id="KW-0547">Nucleotide-binding</keyword>
<dbReference type="EMBL" id="PXZH01000001">
    <property type="protein sequence ID" value="RST89783.1"/>
    <property type="molecule type" value="Genomic_DNA"/>
</dbReference>
<name>A0A3S0ACR5_9ENTE</name>
<dbReference type="NCBIfam" id="TIGR02727">
    <property type="entry name" value="MTHFS_bact"/>
    <property type="match status" value="1"/>
</dbReference>
<reference evidence="6 7" key="1">
    <citation type="submission" date="2018-03" db="EMBL/GenBank/DDBJ databases">
        <authorList>
            <person name="Gulvik C.A."/>
        </authorList>
    </citation>
    <scope>NUCLEOTIDE SEQUENCE [LARGE SCALE GENOMIC DNA]</scope>
    <source>
        <strain evidence="6 7">JCM 31581</strain>
    </source>
</reference>
<gene>
    <name evidence="6" type="ORF">C7P63_01515</name>
</gene>
<comment type="catalytic activity">
    <reaction evidence="5">
        <text>(6S)-5-formyl-5,6,7,8-tetrahydrofolate + ATP = (6R)-5,10-methenyltetrahydrofolate + ADP + phosphate</text>
        <dbReference type="Rhea" id="RHEA:10488"/>
        <dbReference type="ChEBI" id="CHEBI:30616"/>
        <dbReference type="ChEBI" id="CHEBI:43474"/>
        <dbReference type="ChEBI" id="CHEBI:57455"/>
        <dbReference type="ChEBI" id="CHEBI:57457"/>
        <dbReference type="ChEBI" id="CHEBI:456216"/>
        <dbReference type="EC" id="6.3.3.2"/>
    </reaction>
</comment>